<evidence type="ECO:0000256" key="6">
    <source>
        <dbReference type="ARBA" id="ARBA00023242"/>
    </source>
</evidence>
<evidence type="ECO:0000256" key="7">
    <source>
        <dbReference type="SAM" id="MobiDB-lite"/>
    </source>
</evidence>
<dbReference type="Proteomes" id="UP000824998">
    <property type="component" value="Unassembled WGS sequence"/>
</dbReference>
<protein>
    <recommendedName>
        <fullName evidence="8">Zn(2)-C6 fungal-type domain-containing protein</fullName>
    </recommendedName>
</protein>
<organism evidence="9 10">
    <name type="scientific">Amylocarpus encephaloides</name>
    <dbReference type="NCBI Taxonomy" id="45428"/>
    <lineage>
        <taxon>Eukaryota</taxon>
        <taxon>Fungi</taxon>
        <taxon>Dikarya</taxon>
        <taxon>Ascomycota</taxon>
        <taxon>Pezizomycotina</taxon>
        <taxon>Leotiomycetes</taxon>
        <taxon>Helotiales</taxon>
        <taxon>Helotiales incertae sedis</taxon>
        <taxon>Amylocarpus</taxon>
    </lineage>
</organism>
<feature type="domain" description="Zn(2)-C6 fungal-type" evidence="8">
    <location>
        <begin position="32"/>
        <end position="60"/>
    </location>
</feature>
<dbReference type="GO" id="GO:0003677">
    <property type="term" value="F:DNA binding"/>
    <property type="evidence" value="ECO:0007669"/>
    <property type="project" value="UniProtKB-KW"/>
</dbReference>
<dbReference type="EMBL" id="MU251488">
    <property type="protein sequence ID" value="KAG9233750.1"/>
    <property type="molecule type" value="Genomic_DNA"/>
</dbReference>
<keyword evidence="5" id="KW-0804">Transcription</keyword>
<dbReference type="GO" id="GO:0000981">
    <property type="term" value="F:DNA-binding transcription factor activity, RNA polymerase II-specific"/>
    <property type="evidence" value="ECO:0007669"/>
    <property type="project" value="InterPro"/>
</dbReference>
<dbReference type="PROSITE" id="PS50048">
    <property type="entry name" value="ZN2_CY6_FUNGAL_2"/>
    <property type="match status" value="1"/>
</dbReference>
<keyword evidence="6" id="KW-0539">Nucleus</keyword>
<dbReference type="GO" id="GO:0008270">
    <property type="term" value="F:zinc ion binding"/>
    <property type="evidence" value="ECO:0007669"/>
    <property type="project" value="InterPro"/>
</dbReference>
<dbReference type="Gene3D" id="4.10.240.10">
    <property type="entry name" value="Zn(2)-C6 fungal-type DNA-binding domain"/>
    <property type="match status" value="1"/>
</dbReference>
<keyword evidence="4" id="KW-0238">DNA-binding</keyword>
<proteinExistence type="predicted"/>
<dbReference type="PANTHER" id="PTHR36206">
    <property type="entry name" value="ASPERCRYPTIN BIOSYNTHESIS CLUSTER-SPECIFIC TRANSCRIPTION REGULATOR ATNN-RELATED"/>
    <property type="match status" value="1"/>
</dbReference>
<keyword evidence="2" id="KW-0862">Zinc</keyword>
<dbReference type="CDD" id="cd00067">
    <property type="entry name" value="GAL4"/>
    <property type="match status" value="1"/>
</dbReference>
<dbReference type="PANTHER" id="PTHR36206:SF4">
    <property type="entry name" value="HYPOTHETICAL CONSERVED PROTEIN (EUROFUNG)-RELATED"/>
    <property type="match status" value="1"/>
</dbReference>
<dbReference type="SMART" id="SM00066">
    <property type="entry name" value="GAL4"/>
    <property type="match status" value="1"/>
</dbReference>
<dbReference type="InterPro" id="IPR001138">
    <property type="entry name" value="Zn2Cys6_DnaBD"/>
</dbReference>
<dbReference type="PROSITE" id="PS00463">
    <property type="entry name" value="ZN2_CY6_FUNGAL_1"/>
    <property type="match status" value="1"/>
</dbReference>
<feature type="region of interest" description="Disordered" evidence="7">
    <location>
        <begin position="1"/>
        <end position="29"/>
    </location>
</feature>
<sequence length="524" mass="59255">MQSNFPGCSSFLIKSGSAPKGKRWSTPRSKTGCKTCKKRKFKCDEEKPFCKRCLASNLQCEGYEPTAVLAIRRRASPINKITIHRPPPNNLFDTDQEYRHFKIFHEETALQLTGCHDLDIWTNIVPQVSEIEPSIRHAVTAIGALNLRTSEQSKIEDVKTTSQRQAFAYRQYSKALVGVRKSIMKGGMNIRSTLLACILFATFESLHGNAISMTSQVGLGIKLIADHMSGSNPEPIDEVILEIFTVVEIEAGALKRSFGGLKIYLNPDYLSDVIGPEIPEQFATIREARVKIMLTVSRALSWMYAQEDSDEDRGDSQLYLPGPKYAQLCRILTELRRWNSAYTPIFEAAWCSPKPYVLKAAVMVRAHYLSYYLWLATAAPDSTTYYESYTKQLTEIVTLIRIIFADPTPAESFTLDTRVVIPLTVVGWRYKHRGLRREILDVIPRVPKRGGGVFHTVVIGKVIEWMIELEEGDLSCNLEYVPENIAVKLTKFDIDKANREVHVACLKPARDGGPILREKVIPWY</sequence>
<dbReference type="SUPFAM" id="SSF57701">
    <property type="entry name" value="Zn2/Cys6 DNA-binding domain"/>
    <property type="match status" value="1"/>
</dbReference>
<keyword evidence="3" id="KW-0805">Transcription regulation</keyword>
<evidence type="ECO:0000256" key="5">
    <source>
        <dbReference type="ARBA" id="ARBA00023163"/>
    </source>
</evidence>
<evidence type="ECO:0000313" key="9">
    <source>
        <dbReference type="EMBL" id="KAG9233750.1"/>
    </source>
</evidence>
<evidence type="ECO:0000256" key="2">
    <source>
        <dbReference type="ARBA" id="ARBA00022833"/>
    </source>
</evidence>
<keyword evidence="10" id="KW-1185">Reference proteome</keyword>
<evidence type="ECO:0000313" key="10">
    <source>
        <dbReference type="Proteomes" id="UP000824998"/>
    </source>
</evidence>
<evidence type="ECO:0000259" key="8">
    <source>
        <dbReference type="PROSITE" id="PS50048"/>
    </source>
</evidence>
<accession>A0A9P7YIK8</accession>
<dbReference type="InterPro" id="IPR036864">
    <property type="entry name" value="Zn2-C6_fun-type_DNA-bd_sf"/>
</dbReference>
<dbReference type="Pfam" id="PF00172">
    <property type="entry name" value="Zn_clus"/>
    <property type="match status" value="1"/>
</dbReference>
<dbReference type="AlphaFoldDB" id="A0A9P7YIK8"/>
<evidence type="ECO:0000256" key="3">
    <source>
        <dbReference type="ARBA" id="ARBA00023015"/>
    </source>
</evidence>
<comment type="caution">
    <text evidence="9">The sequence shown here is derived from an EMBL/GenBank/DDBJ whole genome shotgun (WGS) entry which is preliminary data.</text>
</comment>
<keyword evidence="1" id="KW-0479">Metal-binding</keyword>
<evidence type="ECO:0000256" key="4">
    <source>
        <dbReference type="ARBA" id="ARBA00023125"/>
    </source>
</evidence>
<reference evidence="9" key="1">
    <citation type="journal article" date="2021" name="IMA Fungus">
        <title>Genomic characterization of three marine fungi, including Emericellopsis atlantica sp. nov. with signatures of a generalist lifestyle and marine biomass degradation.</title>
        <authorList>
            <person name="Hagestad O.C."/>
            <person name="Hou L."/>
            <person name="Andersen J.H."/>
            <person name="Hansen E.H."/>
            <person name="Altermark B."/>
            <person name="Li C."/>
            <person name="Kuhnert E."/>
            <person name="Cox R.J."/>
            <person name="Crous P.W."/>
            <person name="Spatafora J.W."/>
            <person name="Lail K."/>
            <person name="Amirebrahimi M."/>
            <person name="Lipzen A."/>
            <person name="Pangilinan J."/>
            <person name="Andreopoulos W."/>
            <person name="Hayes R.D."/>
            <person name="Ng V."/>
            <person name="Grigoriev I.V."/>
            <person name="Jackson S.A."/>
            <person name="Sutton T.D.S."/>
            <person name="Dobson A.D.W."/>
            <person name="Rama T."/>
        </authorList>
    </citation>
    <scope>NUCLEOTIDE SEQUENCE</scope>
    <source>
        <strain evidence="9">TRa018bII</strain>
    </source>
</reference>
<dbReference type="OrthoDB" id="3598904at2759"/>
<gene>
    <name evidence="9" type="ORF">BJ875DRAFT_463385</name>
</gene>
<evidence type="ECO:0000256" key="1">
    <source>
        <dbReference type="ARBA" id="ARBA00022723"/>
    </source>
</evidence>
<name>A0A9P7YIK8_9HELO</name>
<dbReference type="InterPro" id="IPR052360">
    <property type="entry name" value="Transcr_Regulatory_Proteins"/>
</dbReference>